<comment type="caution">
    <text evidence="1">The sequence shown here is derived from an EMBL/GenBank/DDBJ whole genome shotgun (WGS) entry which is preliminary data.</text>
</comment>
<sequence>MKRTNPFGIKQPARREVQLGGKEIVALIDTGAGVSTIQQDLFKKHQEFYTLFPKPAWFGGDGGKSAVHPL</sequence>
<organism evidence="1 2">
    <name type="scientific">Elysia crispata</name>
    <name type="common">lettuce slug</name>
    <dbReference type="NCBI Taxonomy" id="231223"/>
    <lineage>
        <taxon>Eukaryota</taxon>
        <taxon>Metazoa</taxon>
        <taxon>Spiralia</taxon>
        <taxon>Lophotrochozoa</taxon>
        <taxon>Mollusca</taxon>
        <taxon>Gastropoda</taxon>
        <taxon>Heterobranchia</taxon>
        <taxon>Euthyneura</taxon>
        <taxon>Panpulmonata</taxon>
        <taxon>Sacoglossa</taxon>
        <taxon>Placobranchoidea</taxon>
        <taxon>Plakobranchidae</taxon>
        <taxon>Elysia</taxon>
    </lineage>
</organism>
<keyword evidence="2" id="KW-1185">Reference proteome</keyword>
<name>A0AAE0ZYJ4_9GAST</name>
<dbReference type="EMBL" id="JAWDGP010003066">
    <property type="protein sequence ID" value="KAK3777648.1"/>
    <property type="molecule type" value="Genomic_DNA"/>
</dbReference>
<gene>
    <name evidence="1" type="ORF">RRG08_021759</name>
</gene>
<evidence type="ECO:0008006" key="3">
    <source>
        <dbReference type="Google" id="ProtNLM"/>
    </source>
</evidence>
<dbReference type="AlphaFoldDB" id="A0AAE0ZYJ4"/>
<reference evidence="1" key="1">
    <citation type="journal article" date="2023" name="G3 (Bethesda)">
        <title>A reference genome for the long-term kleptoplast-retaining sea slug Elysia crispata morphotype clarki.</title>
        <authorList>
            <person name="Eastman K.E."/>
            <person name="Pendleton A.L."/>
            <person name="Shaikh M.A."/>
            <person name="Suttiyut T."/>
            <person name="Ogas R."/>
            <person name="Tomko P."/>
            <person name="Gavelis G."/>
            <person name="Widhalm J.R."/>
            <person name="Wisecaver J.H."/>
        </authorList>
    </citation>
    <scope>NUCLEOTIDE SEQUENCE</scope>
    <source>
        <strain evidence="1">ECLA1</strain>
    </source>
</reference>
<evidence type="ECO:0000313" key="2">
    <source>
        <dbReference type="Proteomes" id="UP001283361"/>
    </source>
</evidence>
<dbReference type="Gene3D" id="2.40.70.10">
    <property type="entry name" value="Acid Proteases"/>
    <property type="match status" value="1"/>
</dbReference>
<evidence type="ECO:0000313" key="1">
    <source>
        <dbReference type="EMBL" id="KAK3777648.1"/>
    </source>
</evidence>
<protein>
    <recommendedName>
        <fullName evidence="3">Peptidase A2 domain-containing protein</fullName>
    </recommendedName>
</protein>
<proteinExistence type="predicted"/>
<dbReference type="InterPro" id="IPR021109">
    <property type="entry name" value="Peptidase_aspartic_dom_sf"/>
</dbReference>
<accession>A0AAE0ZYJ4</accession>
<dbReference type="SUPFAM" id="SSF50630">
    <property type="entry name" value="Acid proteases"/>
    <property type="match status" value="1"/>
</dbReference>
<dbReference type="Proteomes" id="UP001283361">
    <property type="component" value="Unassembled WGS sequence"/>
</dbReference>